<dbReference type="PANTHER" id="PTHR30290:SF9">
    <property type="entry name" value="OLIGOPEPTIDE-BINDING PROTEIN APPA"/>
    <property type="match status" value="1"/>
</dbReference>
<dbReference type="InterPro" id="IPR030678">
    <property type="entry name" value="Peptide/Ni-bd"/>
</dbReference>
<comment type="subcellular location">
    <subcellularLocation>
        <location evidence="1">Cell membrane</location>
        <topology evidence="1">Lipid-anchor</topology>
    </subcellularLocation>
</comment>
<protein>
    <submittedName>
        <fullName evidence="8">ABC transporter substrate-binding protein</fullName>
    </submittedName>
    <submittedName>
        <fullName evidence="7">Peptide/nickel transport system substrate-binding protein</fullName>
    </submittedName>
</protein>
<keyword evidence="10" id="KW-1185">Reference proteome</keyword>
<feature type="chain" id="PRO_5039485792" evidence="5">
    <location>
        <begin position="27"/>
        <end position="549"/>
    </location>
</feature>
<dbReference type="PROSITE" id="PS51257">
    <property type="entry name" value="PROKAR_LIPOPROTEIN"/>
    <property type="match status" value="1"/>
</dbReference>
<dbReference type="Proteomes" id="UP000247790">
    <property type="component" value="Unassembled WGS sequence"/>
</dbReference>
<dbReference type="PANTHER" id="PTHR30290">
    <property type="entry name" value="PERIPLASMIC BINDING COMPONENT OF ABC TRANSPORTER"/>
    <property type="match status" value="1"/>
</dbReference>
<dbReference type="CDD" id="cd08492">
    <property type="entry name" value="PBP2_NikA_DppA_OppA_like_15"/>
    <property type="match status" value="1"/>
</dbReference>
<accession>A0A2V4W1I4</accession>
<gene>
    <name evidence="7" type="ORF">DFQ00_109124</name>
    <name evidence="8" type="ORF">HUB98_11465</name>
</gene>
<dbReference type="Pfam" id="PF00496">
    <property type="entry name" value="SBP_bac_5"/>
    <property type="match status" value="1"/>
</dbReference>
<dbReference type="Gene3D" id="3.40.190.10">
    <property type="entry name" value="Periplasmic binding protein-like II"/>
    <property type="match status" value="1"/>
</dbReference>
<dbReference type="GO" id="GO:0015833">
    <property type="term" value="P:peptide transport"/>
    <property type="evidence" value="ECO:0007669"/>
    <property type="project" value="TreeGrafter"/>
</dbReference>
<keyword evidence="3" id="KW-0813">Transport</keyword>
<comment type="similarity">
    <text evidence="2">Belongs to the bacterial solute-binding protein 5 family.</text>
</comment>
<dbReference type="Gene3D" id="3.10.105.10">
    <property type="entry name" value="Dipeptide-binding Protein, Domain 3"/>
    <property type="match status" value="1"/>
</dbReference>
<evidence type="ECO:0000313" key="7">
    <source>
        <dbReference type="EMBL" id="PYE48270.1"/>
    </source>
</evidence>
<reference evidence="8 10" key="2">
    <citation type="submission" date="2020-06" db="EMBL/GenBank/DDBJ databases">
        <title>Complete genome of Paenibacillus barcinonensis KACC11450.</title>
        <authorList>
            <person name="Kim M."/>
            <person name="Park Y.-J."/>
            <person name="Shin J.-H."/>
        </authorList>
    </citation>
    <scope>NUCLEOTIDE SEQUENCE [LARGE SCALE GENOMIC DNA]</scope>
    <source>
        <strain evidence="8 10">KACC11450</strain>
    </source>
</reference>
<proteinExistence type="inferred from homology"/>
<dbReference type="Proteomes" id="UP000509327">
    <property type="component" value="Chromosome"/>
</dbReference>
<dbReference type="PIRSF" id="PIRSF002741">
    <property type="entry name" value="MppA"/>
    <property type="match status" value="1"/>
</dbReference>
<dbReference type="GO" id="GO:0042597">
    <property type="term" value="C:periplasmic space"/>
    <property type="evidence" value="ECO:0007669"/>
    <property type="project" value="UniProtKB-ARBA"/>
</dbReference>
<dbReference type="AlphaFoldDB" id="A0A2V4W1I4"/>
<evidence type="ECO:0000256" key="1">
    <source>
        <dbReference type="ARBA" id="ARBA00004193"/>
    </source>
</evidence>
<evidence type="ECO:0000313" key="8">
    <source>
        <dbReference type="EMBL" id="QKS56883.1"/>
    </source>
</evidence>
<evidence type="ECO:0000313" key="10">
    <source>
        <dbReference type="Proteomes" id="UP000509327"/>
    </source>
</evidence>
<dbReference type="SUPFAM" id="SSF53850">
    <property type="entry name" value="Periplasmic binding protein-like II"/>
    <property type="match status" value="1"/>
</dbReference>
<reference evidence="7 9" key="1">
    <citation type="submission" date="2018-06" db="EMBL/GenBank/DDBJ databases">
        <title>Genomic Encyclopedia of Type Strains, Phase III (KMG-III): the genomes of soil and plant-associated and newly described type strains.</title>
        <authorList>
            <person name="Whitman W."/>
        </authorList>
    </citation>
    <scope>NUCLEOTIDE SEQUENCE [LARGE SCALE GENOMIC DNA]</scope>
    <source>
        <strain evidence="7 9">CECT 7022</strain>
    </source>
</reference>
<dbReference type="EMBL" id="QJSW01000009">
    <property type="protein sequence ID" value="PYE48270.1"/>
    <property type="molecule type" value="Genomic_DNA"/>
</dbReference>
<dbReference type="InterPro" id="IPR023765">
    <property type="entry name" value="SBP_5_CS"/>
</dbReference>
<dbReference type="GO" id="GO:1904680">
    <property type="term" value="F:peptide transmembrane transporter activity"/>
    <property type="evidence" value="ECO:0007669"/>
    <property type="project" value="TreeGrafter"/>
</dbReference>
<feature type="signal peptide" evidence="5">
    <location>
        <begin position="1"/>
        <end position="26"/>
    </location>
</feature>
<dbReference type="InterPro" id="IPR039424">
    <property type="entry name" value="SBP_5"/>
</dbReference>
<dbReference type="GO" id="GO:0043190">
    <property type="term" value="C:ATP-binding cassette (ABC) transporter complex"/>
    <property type="evidence" value="ECO:0007669"/>
    <property type="project" value="InterPro"/>
</dbReference>
<dbReference type="OrthoDB" id="9796817at2"/>
<evidence type="ECO:0000259" key="6">
    <source>
        <dbReference type="Pfam" id="PF00496"/>
    </source>
</evidence>
<evidence type="ECO:0000313" key="9">
    <source>
        <dbReference type="Proteomes" id="UP000247790"/>
    </source>
</evidence>
<name>A0A2V4W1I4_PAEBA</name>
<evidence type="ECO:0000256" key="2">
    <source>
        <dbReference type="ARBA" id="ARBA00005695"/>
    </source>
</evidence>
<organism evidence="7 9">
    <name type="scientific">Paenibacillus barcinonensis</name>
    <dbReference type="NCBI Taxonomy" id="198119"/>
    <lineage>
        <taxon>Bacteria</taxon>
        <taxon>Bacillati</taxon>
        <taxon>Bacillota</taxon>
        <taxon>Bacilli</taxon>
        <taxon>Bacillales</taxon>
        <taxon>Paenibacillaceae</taxon>
        <taxon>Paenibacillus</taxon>
    </lineage>
</organism>
<dbReference type="InterPro" id="IPR000914">
    <property type="entry name" value="SBP_5_dom"/>
</dbReference>
<sequence>MNRSVSWTKYVALALALVMVLSGCGAASGGKASSTATASQGGNQAGTAEGGNLTFALATSPDTLDPHRSGLAVAVRAIRTIYDNLVVQLPDGSIKPWLAKEWTVSEDGKSYTFKLREDVKFHDGTPFNAEAVKYNLDRVIDPATKAANALALIRPYSSSEVIDEYTIKVNLAAPSQAFLGNLSQALLGIVSPTAAKKYGDQLGKNPVGTGPYTFVKWDENADIVVAKNKDYKWGPDTVENKGAPYIDTITFKIVPEEATRIGSVQSKQVLAAETVPPQNIAALKSDPNQQLLQANTVGLPYTLFFNLRKAPWDDVKVRQAVQSAVDVESIVKTLYLGNYERAWSALSPGILGYDKALEGSITPDINRANQLLDEQGWVKGADGIRVKDGKRLTLKYVDGSPNREKRNDIAAIIQQQLKQLGIAVEVVITKDIATVIYQNLDYDLYGNSQVNSDPNALYAFYHSSAEGERPTLSGLADPKIDQLLEQGAVEKDASKRVDIYGQIQKYLIEQAVILPIYVFPYTVAASKDVQGIKFDSLGYPLFNDVRIQP</sequence>
<dbReference type="RefSeq" id="WP_110897418.1">
    <property type="nucleotide sequence ID" value="NZ_CP054614.1"/>
</dbReference>
<keyword evidence="4 5" id="KW-0732">Signal</keyword>
<evidence type="ECO:0000256" key="3">
    <source>
        <dbReference type="ARBA" id="ARBA00022448"/>
    </source>
</evidence>
<feature type="domain" description="Solute-binding protein family 5" evidence="6">
    <location>
        <begin position="94"/>
        <end position="464"/>
    </location>
</feature>
<dbReference type="EMBL" id="CP054614">
    <property type="protein sequence ID" value="QKS56883.1"/>
    <property type="molecule type" value="Genomic_DNA"/>
</dbReference>
<dbReference type="Gene3D" id="3.90.76.10">
    <property type="entry name" value="Dipeptide-binding Protein, Domain 1"/>
    <property type="match status" value="1"/>
</dbReference>
<dbReference type="PROSITE" id="PS01040">
    <property type="entry name" value="SBP_BACTERIAL_5"/>
    <property type="match status" value="1"/>
</dbReference>
<evidence type="ECO:0000256" key="5">
    <source>
        <dbReference type="SAM" id="SignalP"/>
    </source>
</evidence>
<evidence type="ECO:0000256" key="4">
    <source>
        <dbReference type="ARBA" id="ARBA00022729"/>
    </source>
</evidence>